<protein>
    <recommendedName>
        <fullName evidence="1">SnoaL-like domain-containing protein</fullName>
    </recommendedName>
</protein>
<gene>
    <name evidence="2" type="ORF">GCM10008119_38090</name>
</gene>
<name>A0ABQ2BQ36_9SPHI</name>
<evidence type="ECO:0000259" key="1">
    <source>
        <dbReference type="Pfam" id="PF13577"/>
    </source>
</evidence>
<evidence type="ECO:0000313" key="2">
    <source>
        <dbReference type="EMBL" id="GGI29531.1"/>
    </source>
</evidence>
<feature type="domain" description="SnoaL-like" evidence="1">
    <location>
        <begin position="5"/>
        <end position="122"/>
    </location>
</feature>
<dbReference type="Pfam" id="PF13577">
    <property type="entry name" value="SnoaL_4"/>
    <property type="match status" value="1"/>
</dbReference>
<sequence length="126" mass="14111">MNSSELNDRILLKELVDNVSILADRKDFVNQVKLFTLNAVSKTYAGGKSVLKLQGREEMIAAVDSFFKNYETIYHFNGQQVLTINGNTANGTSYCMVTLIAMEQGEKMKTTIGAVYHDSFVWENSS</sequence>
<keyword evidence="3" id="KW-1185">Reference proteome</keyword>
<dbReference type="InterPro" id="IPR037401">
    <property type="entry name" value="SnoaL-like"/>
</dbReference>
<comment type="caution">
    <text evidence="2">The sequence shown here is derived from an EMBL/GenBank/DDBJ whole genome shotgun (WGS) entry which is preliminary data.</text>
</comment>
<dbReference type="Proteomes" id="UP000645390">
    <property type="component" value="Unassembled WGS sequence"/>
</dbReference>
<organism evidence="2 3">
    <name type="scientific">Pedobacter mendelii</name>
    <dbReference type="NCBI Taxonomy" id="1908240"/>
    <lineage>
        <taxon>Bacteria</taxon>
        <taxon>Pseudomonadati</taxon>
        <taxon>Bacteroidota</taxon>
        <taxon>Sphingobacteriia</taxon>
        <taxon>Sphingobacteriales</taxon>
        <taxon>Sphingobacteriaceae</taxon>
        <taxon>Pedobacter</taxon>
    </lineage>
</organism>
<accession>A0ABQ2BQ36</accession>
<evidence type="ECO:0000313" key="3">
    <source>
        <dbReference type="Proteomes" id="UP000645390"/>
    </source>
</evidence>
<proteinExistence type="predicted"/>
<reference evidence="3" key="1">
    <citation type="journal article" date="2019" name="Int. J. Syst. Evol. Microbiol.">
        <title>The Global Catalogue of Microorganisms (GCM) 10K type strain sequencing project: providing services to taxonomists for standard genome sequencing and annotation.</title>
        <authorList>
            <consortium name="The Broad Institute Genomics Platform"/>
            <consortium name="The Broad Institute Genome Sequencing Center for Infectious Disease"/>
            <person name="Wu L."/>
            <person name="Ma J."/>
        </authorList>
    </citation>
    <scope>NUCLEOTIDE SEQUENCE [LARGE SCALE GENOMIC DNA]</scope>
    <source>
        <strain evidence="3">CCM 8939</strain>
    </source>
</reference>
<dbReference type="InterPro" id="IPR032710">
    <property type="entry name" value="NTF2-like_dom_sf"/>
</dbReference>
<dbReference type="SUPFAM" id="SSF54427">
    <property type="entry name" value="NTF2-like"/>
    <property type="match status" value="1"/>
</dbReference>
<dbReference type="Gene3D" id="3.10.450.50">
    <property type="match status" value="1"/>
</dbReference>
<dbReference type="EMBL" id="BMDJ01000021">
    <property type="protein sequence ID" value="GGI29531.1"/>
    <property type="molecule type" value="Genomic_DNA"/>
</dbReference>
<dbReference type="RefSeq" id="WP_188417567.1">
    <property type="nucleotide sequence ID" value="NZ_BMDJ01000021.1"/>
</dbReference>